<evidence type="ECO:0000313" key="3">
    <source>
        <dbReference type="Proteomes" id="UP000282084"/>
    </source>
</evidence>
<evidence type="ECO:0008006" key="4">
    <source>
        <dbReference type="Google" id="ProtNLM"/>
    </source>
</evidence>
<proteinExistence type="predicted"/>
<organism evidence="2 3">
    <name type="scientific">Saccharothrix australiensis</name>
    <dbReference type="NCBI Taxonomy" id="2072"/>
    <lineage>
        <taxon>Bacteria</taxon>
        <taxon>Bacillati</taxon>
        <taxon>Actinomycetota</taxon>
        <taxon>Actinomycetes</taxon>
        <taxon>Pseudonocardiales</taxon>
        <taxon>Pseudonocardiaceae</taxon>
        <taxon>Saccharothrix</taxon>
    </lineage>
</organism>
<reference evidence="2 3" key="1">
    <citation type="submission" date="2018-10" db="EMBL/GenBank/DDBJ databases">
        <title>Sequencing the genomes of 1000 actinobacteria strains.</title>
        <authorList>
            <person name="Klenk H.-P."/>
        </authorList>
    </citation>
    <scope>NUCLEOTIDE SEQUENCE [LARGE SCALE GENOMIC DNA]</scope>
    <source>
        <strain evidence="2 3">DSM 43800</strain>
    </source>
</reference>
<keyword evidence="3" id="KW-1185">Reference proteome</keyword>
<name>A0A495VKF6_9PSEU</name>
<dbReference type="PROSITE" id="PS51257">
    <property type="entry name" value="PROKAR_LIPOPROTEIN"/>
    <property type="match status" value="1"/>
</dbReference>
<dbReference type="AlphaFoldDB" id="A0A495VKF6"/>
<gene>
    <name evidence="2" type="ORF">C8E97_6760</name>
</gene>
<dbReference type="EMBL" id="RBXO01000002">
    <property type="protein sequence ID" value="RKT49380.1"/>
    <property type="molecule type" value="Genomic_DNA"/>
</dbReference>
<keyword evidence="1" id="KW-0732">Signal</keyword>
<comment type="caution">
    <text evidence="2">The sequence shown here is derived from an EMBL/GenBank/DDBJ whole genome shotgun (WGS) entry which is preliminary data.</text>
</comment>
<accession>A0A495VKF6</accession>
<feature type="signal peptide" evidence="1">
    <location>
        <begin position="1"/>
        <end position="22"/>
    </location>
</feature>
<dbReference type="Proteomes" id="UP000282084">
    <property type="component" value="Unassembled WGS sequence"/>
</dbReference>
<evidence type="ECO:0000256" key="1">
    <source>
        <dbReference type="SAM" id="SignalP"/>
    </source>
</evidence>
<sequence length="166" mass="17593">MLRVAAVALCLLALTACGPRVSGTARPLKVTDVERELVTSYFTALNEAGAQGVAEQRELLAETQHPDFRDAGCEPPGGTIRVEPTLSTLRLDPSWTPPGEDEHPRGVVLVIAVTLTVVRDGAEVGSQIGSQHIVLLNGKAYGFAALRGLTPGGGDHARRTIRHADR</sequence>
<evidence type="ECO:0000313" key="2">
    <source>
        <dbReference type="EMBL" id="RKT49380.1"/>
    </source>
</evidence>
<protein>
    <recommendedName>
        <fullName evidence="4">Lipoprotein</fullName>
    </recommendedName>
</protein>
<feature type="chain" id="PRO_5019829645" description="Lipoprotein" evidence="1">
    <location>
        <begin position="23"/>
        <end position="166"/>
    </location>
</feature>